<evidence type="ECO:0000256" key="2">
    <source>
        <dbReference type="ARBA" id="ARBA00022723"/>
    </source>
</evidence>
<feature type="domain" description="4Fe-4S ferredoxin-type" evidence="6">
    <location>
        <begin position="211"/>
        <end position="240"/>
    </location>
</feature>
<dbReference type="SUPFAM" id="SSF54862">
    <property type="entry name" value="4Fe-4S ferredoxins"/>
    <property type="match status" value="1"/>
</dbReference>
<evidence type="ECO:0000313" key="8">
    <source>
        <dbReference type="Proteomes" id="UP001595796"/>
    </source>
</evidence>
<accession>A0ABV9Z4E5</accession>
<evidence type="ECO:0000256" key="4">
    <source>
        <dbReference type="ARBA" id="ARBA00023014"/>
    </source>
</evidence>
<proteinExistence type="predicted"/>
<feature type="region of interest" description="Disordered" evidence="5">
    <location>
        <begin position="557"/>
        <end position="576"/>
    </location>
</feature>
<keyword evidence="2" id="KW-0479">Metal-binding</keyword>
<keyword evidence="4" id="KW-0411">Iron-sulfur</keyword>
<dbReference type="RefSeq" id="WP_114956108.1">
    <property type="nucleotide sequence ID" value="NZ_JBHSJF010000006.1"/>
</dbReference>
<dbReference type="PANTHER" id="PTHR43687">
    <property type="entry name" value="ADENYLYLSULFATE REDUCTASE, BETA SUBUNIT"/>
    <property type="match status" value="1"/>
</dbReference>
<sequence>MAERPTESPKTIALAAIAAEPSPSVPMIPLQSDGVVLIYGSDGRAILAGQELAGRLDVTVLIDSSEPFDVPPGLVFPVARGRIVSARGHFGAYELTVDGYSAPQAGVDGAIVLGARRDGAVSRCDLILDISARPALFPAHEAREGYFKVDSANPERLALALEDAGELVGEFDKPRYITFNEDICAHSRSTIKGCTRCLDVCAMQAIEPAGDHVEIDAYVCAGCGNCAAVCPTGAASYTLPTVDNLLGTLRTLLMSYREAGGRDAIVLFHDGYHGAPLVEQVDLPANVLPFAVNEIKQLGVEAFAAVLAYGASSVRVIARRAPKNGIVALSGTIVTANTLAAALGYGADACGLFNVDTPDDLATALELSPVGVPSPNPSTFTPSGGKRSVLELSLRMLHRVAPSPIDVVPLPKGAPFGTLAINTEGCTLCLSCVSACPTGALSASEERPSLRFQESACVQCGLCAATCPEQVIALEPRLDFTAWNAPRRVIKEEEPFCCIQCAKPFGTKSTIERIIAKLESKHWMFSGENARRLDAIKMCENCRVEAALNEGFDPYAGAGRPKPRTADDYLSADNGE</sequence>
<evidence type="ECO:0000313" key="7">
    <source>
        <dbReference type="EMBL" id="MFC5068698.1"/>
    </source>
</evidence>
<dbReference type="Proteomes" id="UP001595796">
    <property type="component" value="Unassembled WGS sequence"/>
</dbReference>
<dbReference type="InterPro" id="IPR017896">
    <property type="entry name" value="4Fe4S_Fe-S-bd"/>
</dbReference>
<keyword evidence="3" id="KW-0408">Iron</keyword>
<dbReference type="PROSITE" id="PS51379">
    <property type="entry name" value="4FE4S_FER_2"/>
    <property type="match status" value="3"/>
</dbReference>
<keyword evidence="1" id="KW-0004">4Fe-4S</keyword>
<reference evidence="8" key="1">
    <citation type="journal article" date="2019" name="Int. J. Syst. Evol. Microbiol.">
        <title>The Global Catalogue of Microorganisms (GCM) 10K type strain sequencing project: providing services to taxonomists for standard genome sequencing and annotation.</title>
        <authorList>
            <consortium name="The Broad Institute Genomics Platform"/>
            <consortium name="The Broad Institute Genome Sequencing Center for Infectious Disease"/>
            <person name="Wu L."/>
            <person name="Ma J."/>
        </authorList>
    </citation>
    <scope>NUCLEOTIDE SEQUENCE [LARGE SCALE GENOMIC DNA]</scope>
    <source>
        <strain evidence="8">CGMCC 1.16444</strain>
    </source>
</reference>
<dbReference type="EMBL" id="JBHSJF010000006">
    <property type="protein sequence ID" value="MFC5068698.1"/>
    <property type="molecule type" value="Genomic_DNA"/>
</dbReference>
<name>A0ABV9Z4E5_9HYPH</name>
<evidence type="ECO:0000259" key="6">
    <source>
        <dbReference type="PROSITE" id="PS51379"/>
    </source>
</evidence>
<feature type="domain" description="4Fe-4S ferredoxin-type" evidence="6">
    <location>
        <begin position="448"/>
        <end position="477"/>
    </location>
</feature>
<dbReference type="Pfam" id="PF12838">
    <property type="entry name" value="Fer4_7"/>
    <property type="match status" value="2"/>
</dbReference>
<evidence type="ECO:0000256" key="1">
    <source>
        <dbReference type="ARBA" id="ARBA00022485"/>
    </source>
</evidence>
<comment type="caution">
    <text evidence="7">The sequence shown here is derived from an EMBL/GenBank/DDBJ whole genome shotgun (WGS) entry which is preliminary data.</text>
</comment>
<feature type="domain" description="4Fe-4S ferredoxin-type" evidence="6">
    <location>
        <begin position="417"/>
        <end position="446"/>
    </location>
</feature>
<protein>
    <submittedName>
        <fullName evidence="7">4Fe-4S dicluster domain-containing protein</fullName>
    </submittedName>
</protein>
<evidence type="ECO:0000256" key="5">
    <source>
        <dbReference type="SAM" id="MobiDB-lite"/>
    </source>
</evidence>
<keyword evidence="8" id="KW-1185">Reference proteome</keyword>
<organism evidence="7 8">
    <name type="scientific">Flaviflagellibacter deserti</name>
    <dbReference type="NCBI Taxonomy" id="2267266"/>
    <lineage>
        <taxon>Bacteria</taxon>
        <taxon>Pseudomonadati</taxon>
        <taxon>Pseudomonadota</taxon>
        <taxon>Alphaproteobacteria</taxon>
        <taxon>Hyphomicrobiales</taxon>
        <taxon>Flaviflagellibacter</taxon>
    </lineage>
</organism>
<dbReference type="PROSITE" id="PS00198">
    <property type="entry name" value="4FE4S_FER_1"/>
    <property type="match status" value="3"/>
</dbReference>
<evidence type="ECO:0000256" key="3">
    <source>
        <dbReference type="ARBA" id="ARBA00023004"/>
    </source>
</evidence>
<gene>
    <name evidence="7" type="ORF">ACFPFW_11830</name>
</gene>
<dbReference type="InterPro" id="IPR017900">
    <property type="entry name" value="4Fe4S_Fe_S_CS"/>
</dbReference>
<dbReference type="PANTHER" id="PTHR43687:SF4">
    <property type="entry name" value="BLR5484 PROTEIN"/>
    <property type="match status" value="1"/>
</dbReference>
<dbReference type="InterPro" id="IPR050572">
    <property type="entry name" value="Fe-S_Ferredoxin"/>
</dbReference>
<dbReference type="Gene3D" id="3.30.70.20">
    <property type="match status" value="2"/>
</dbReference>